<feature type="region of interest" description="Disordered" evidence="2">
    <location>
        <begin position="540"/>
        <end position="638"/>
    </location>
</feature>
<feature type="compositionally biased region" description="Basic residues" evidence="2">
    <location>
        <begin position="587"/>
        <end position="597"/>
    </location>
</feature>
<evidence type="ECO:0000313" key="4">
    <source>
        <dbReference type="Proteomes" id="UP000828390"/>
    </source>
</evidence>
<comment type="caution">
    <text evidence="3">The sequence shown here is derived from an EMBL/GenBank/DDBJ whole genome shotgun (WGS) entry which is preliminary data.</text>
</comment>
<dbReference type="Proteomes" id="UP000828390">
    <property type="component" value="Unassembled WGS sequence"/>
</dbReference>
<dbReference type="SUPFAM" id="SSF57845">
    <property type="entry name" value="B-box zinc-binding domain"/>
    <property type="match status" value="1"/>
</dbReference>
<dbReference type="PANTHER" id="PTHR25462">
    <property type="entry name" value="BONUS, ISOFORM C-RELATED"/>
    <property type="match status" value="1"/>
</dbReference>
<feature type="region of interest" description="Disordered" evidence="2">
    <location>
        <begin position="91"/>
        <end position="143"/>
    </location>
</feature>
<feature type="coiled-coil region" evidence="1">
    <location>
        <begin position="400"/>
        <end position="438"/>
    </location>
</feature>
<feature type="compositionally biased region" description="Polar residues" evidence="2">
    <location>
        <begin position="600"/>
        <end position="626"/>
    </location>
</feature>
<reference evidence="3" key="1">
    <citation type="journal article" date="2019" name="bioRxiv">
        <title>The Genome of the Zebra Mussel, Dreissena polymorpha: A Resource for Invasive Species Research.</title>
        <authorList>
            <person name="McCartney M.A."/>
            <person name="Auch B."/>
            <person name="Kono T."/>
            <person name="Mallez S."/>
            <person name="Zhang Y."/>
            <person name="Obille A."/>
            <person name="Becker A."/>
            <person name="Abrahante J.E."/>
            <person name="Garbe J."/>
            <person name="Badalamenti J.P."/>
            <person name="Herman A."/>
            <person name="Mangelson H."/>
            <person name="Liachko I."/>
            <person name="Sullivan S."/>
            <person name="Sone E.D."/>
            <person name="Koren S."/>
            <person name="Silverstein K.A.T."/>
            <person name="Beckman K.B."/>
            <person name="Gohl D.M."/>
        </authorList>
    </citation>
    <scope>NUCLEOTIDE SEQUENCE</scope>
    <source>
        <strain evidence="3">Duluth1</strain>
        <tissue evidence="3">Whole animal</tissue>
    </source>
</reference>
<dbReference type="CDD" id="cd19756">
    <property type="entry name" value="Bbox2"/>
    <property type="match status" value="1"/>
</dbReference>
<dbReference type="EMBL" id="JAIWYP010000006">
    <property type="protein sequence ID" value="KAH3806927.1"/>
    <property type="molecule type" value="Genomic_DNA"/>
</dbReference>
<dbReference type="AlphaFoldDB" id="A0A9D4G3K0"/>
<feature type="compositionally biased region" description="Polar residues" evidence="2">
    <location>
        <begin position="1"/>
        <end position="30"/>
    </location>
</feature>
<gene>
    <name evidence="3" type="ORF">DPMN_135257</name>
</gene>
<reference evidence="3" key="2">
    <citation type="submission" date="2020-11" db="EMBL/GenBank/DDBJ databases">
        <authorList>
            <person name="McCartney M.A."/>
            <person name="Auch B."/>
            <person name="Kono T."/>
            <person name="Mallez S."/>
            <person name="Becker A."/>
            <person name="Gohl D.M."/>
            <person name="Silverstein K.A.T."/>
            <person name="Koren S."/>
            <person name="Bechman K.B."/>
            <person name="Herman A."/>
            <person name="Abrahante J.E."/>
            <person name="Garbe J."/>
        </authorList>
    </citation>
    <scope>NUCLEOTIDE SEQUENCE</scope>
    <source>
        <strain evidence="3">Duluth1</strain>
        <tissue evidence="3">Whole animal</tissue>
    </source>
</reference>
<proteinExistence type="predicted"/>
<dbReference type="PANTHER" id="PTHR25462:SF291">
    <property type="entry name" value="E3 UBIQUITIN-PROTEIN LIGASE TRIM45"/>
    <property type="match status" value="1"/>
</dbReference>
<feature type="region of interest" description="Disordered" evidence="2">
    <location>
        <begin position="1"/>
        <end position="43"/>
    </location>
</feature>
<dbReference type="Gene3D" id="3.30.160.60">
    <property type="entry name" value="Classic Zinc Finger"/>
    <property type="match status" value="1"/>
</dbReference>
<keyword evidence="1" id="KW-0175">Coiled coil</keyword>
<accession>A0A9D4G3K0</accession>
<feature type="compositionally biased region" description="Basic and acidic residues" evidence="2">
    <location>
        <begin position="549"/>
        <end position="562"/>
    </location>
</feature>
<evidence type="ECO:0000313" key="3">
    <source>
        <dbReference type="EMBL" id="KAH3806927.1"/>
    </source>
</evidence>
<protein>
    <submittedName>
        <fullName evidence="3">Uncharacterized protein</fullName>
    </submittedName>
</protein>
<name>A0A9D4G3K0_DREPO</name>
<dbReference type="OrthoDB" id="6061282at2759"/>
<sequence>MDMGNTESDTTSVNAEGQGEDQQSSVNHENALNPGDLRISEAHEEGEVLSEIVDLTKAAEITLTQVNTDDNYKVSVAQDELSNLVTACGADNSEDRANKSSLSEVPGSGNSEARARKSSQSKVAGADISEARANKSSQSEVAESENCEADGECYIQSCHVKVASDVDRSESIRNTESQITERYAAASNDDNNHALKEDDWSFQVKVASFTDTCSSSDTTKPEEIRLVEECPAIDGQVKAEQGDMKVDKAIDASFSTSIKHQQCQPCFFDDEEREASGFCVNCLEYICNDCSRDHRRNKITRDHVVLKGDEMPEDSTQFAKIKDLMKCPLHAENDISFECKDHGNLICVSCFTENHRKCEHVLDIAANEDAQKFMVQAQFNQFEVLKTKCRILAEKKEGYRNILIKERQELEDKGRALAAELREHLAELEARFEKKLGNLFRFEIFRLLKETDMITEHQRTLDELNGLVSTVGRHGSKKEVIIVNKYIQDRLKKCAEELDQSDGKDQRHLKLTQTFDKKKITSLATLTLLNESLVQTENSSDIFPDACDPDVKHPKKEKEKKEVKHVKKKPTKTNDNIPKVETEKKANPTKKVSRKKNKDAVSQGSSKQQTTNIQTNKKSTGNTSSYIPRDLEPLQKTSPNPNLFMSKCFEKKSFNIRYKTNVESCHIIDCTMLPDGQMAFLDYGNKSLKLCSQDFVIKMMLEFNDRPVSICSQTKMDGDTSKIFISFENSKQILHYKVTPTAMTKAGSFSVSLYPICIRMVDESLLILSSNRKRDTYSDGLDTVEVSLRGHNGKLIKEKKLSRSDDCLLHSKVILVSGSTLISAGRVIAGHHFDPQSEDWIGKQKWVLSTDQRAPYVDADANGNVYVCSAYTDVVQQVMVSQITPFLNRAFLSGVKQATCLFVDSERQRIIVGAKHDEVVVYTF</sequence>
<evidence type="ECO:0000256" key="1">
    <source>
        <dbReference type="SAM" id="Coils"/>
    </source>
</evidence>
<evidence type="ECO:0000256" key="2">
    <source>
        <dbReference type="SAM" id="MobiDB-lite"/>
    </source>
</evidence>
<dbReference type="GO" id="GO:0061630">
    <property type="term" value="F:ubiquitin protein ligase activity"/>
    <property type="evidence" value="ECO:0007669"/>
    <property type="project" value="TreeGrafter"/>
</dbReference>
<feature type="compositionally biased region" description="Polar residues" evidence="2">
    <location>
        <begin position="99"/>
        <end position="111"/>
    </location>
</feature>
<dbReference type="InterPro" id="IPR047153">
    <property type="entry name" value="TRIM45/56/19-like"/>
</dbReference>
<keyword evidence="4" id="KW-1185">Reference proteome</keyword>
<organism evidence="3 4">
    <name type="scientific">Dreissena polymorpha</name>
    <name type="common">Zebra mussel</name>
    <name type="synonym">Mytilus polymorpha</name>
    <dbReference type="NCBI Taxonomy" id="45954"/>
    <lineage>
        <taxon>Eukaryota</taxon>
        <taxon>Metazoa</taxon>
        <taxon>Spiralia</taxon>
        <taxon>Lophotrochozoa</taxon>
        <taxon>Mollusca</taxon>
        <taxon>Bivalvia</taxon>
        <taxon>Autobranchia</taxon>
        <taxon>Heteroconchia</taxon>
        <taxon>Euheterodonta</taxon>
        <taxon>Imparidentia</taxon>
        <taxon>Neoheterodontei</taxon>
        <taxon>Myida</taxon>
        <taxon>Dreissenoidea</taxon>
        <taxon>Dreissenidae</taxon>
        <taxon>Dreissena</taxon>
    </lineage>
</organism>